<name>A0A3B0UNR2_9ZZZZ</name>
<evidence type="ECO:0000313" key="1">
    <source>
        <dbReference type="EMBL" id="VAW26229.1"/>
    </source>
</evidence>
<gene>
    <name evidence="1" type="ORF">MNBD_BACTEROID06-147</name>
</gene>
<proteinExistence type="predicted"/>
<dbReference type="EMBL" id="UOES01000077">
    <property type="protein sequence ID" value="VAW26229.1"/>
    <property type="molecule type" value="Genomic_DNA"/>
</dbReference>
<protein>
    <submittedName>
        <fullName evidence="1">Uncharacterized protein</fullName>
    </submittedName>
</protein>
<dbReference type="AlphaFoldDB" id="A0A3B0UNR2"/>
<organism evidence="1">
    <name type="scientific">hydrothermal vent metagenome</name>
    <dbReference type="NCBI Taxonomy" id="652676"/>
    <lineage>
        <taxon>unclassified sequences</taxon>
        <taxon>metagenomes</taxon>
        <taxon>ecological metagenomes</taxon>
    </lineage>
</organism>
<reference evidence="1" key="1">
    <citation type="submission" date="2018-06" db="EMBL/GenBank/DDBJ databases">
        <authorList>
            <person name="Zhirakovskaya E."/>
        </authorList>
    </citation>
    <scope>NUCLEOTIDE SEQUENCE</scope>
</reference>
<sequence>MLSPKHQQILLNLVIEENRYQEAIKAINTRSLHHFKAVQPKLEKARIKEGEKYTIEQLRNALGDSDYLNLQRLTDAIVLHVDRTTESLVAMKTQLRKTLLQQYPKGKFIDFDLLKEPPKSIFL</sequence>
<accession>A0A3B0UNR2</accession>